<dbReference type="PATRIC" id="fig|187330.3.peg.4245"/>
<dbReference type="Pfam" id="PF18416">
    <property type="entry name" value="GbpA_2"/>
    <property type="match status" value="1"/>
</dbReference>
<accession>A0A0N1EU36</accession>
<dbReference type="AlphaFoldDB" id="A0A0N1EU36"/>
<evidence type="ECO:0000259" key="1">
    <source>
        <dbReference type="Pfam" id="PF18416"/>
    </source>
</evidence>
<organism evidence="2 3">
    <name type="scientific">Pseudoalteromonas porphyrae</name>
    <dbReference type="NCBI Taxonomy" id="187330"/>
    <lineage>
        <taxon>Bacteria</taxon>
        <taxon>Pseudomonadati</taxon>
        <taxon>Pseudomonadota</taxon>
        <taxon>Gammaproteobacteria</taxon>
        <taxon>Alteromonadales</taxon>
        <taxon>Pseudoalteromonadaceae</taxon>
        <taxon>Pseudoalteromonas</taxon>
    </lineage>
</organism>
<feature type="domain" description="N-acetylglucosamine binding protein A" evidence="1">
    <location>
        <begin position="10"/>
        <end position="106"/>
    </location>
</feature>
<name>A0A0N1EU36_9GAMM</name>
<dbReference type="InterPro" id="IPR041029">
    <property type="entry name" value="GbpA_2"/>
</dbReference>
<reference evidence="2 3" key="1">
    <citation type="submission" date="2015-08" db="EMBL/GenBank/DDBJ databases">
        <title>Draft Genome Sequence of Pseudoalteromonas porphyrae UCD-SED14.</title>
        <authorList>
            <person name="Coil D.A."/>
            <person name="Jospin G."/>
            <person name="Lee R.D."/>
            <person name="Eisen J.A."/>
        </authorList>
    </citation>
    <scope>NUCLEOTIDE SEQUENCE [LARGE SCALE GENOMIC DNA]</scope>
    <source>
        <strain evidence="2 3">UCD-SED14</strain>
    </source>
</reference>
<dbReference type="Proteomes" id="UP000037848">
    <property type="component" value="Unassembled WGS sequence"/>
</dbReference>
<dbReference type="EMBL" id="LHPH01000010">
    <property type="protein sequence ID" value="KPH63134.1"/>
    <property type="molecule type" value="Genomic_DNA"/>
</dbReference>
<dbReference type="OrthoDB" id="3675244at2"/>
<sequence>MHTSLACGKWMPIGCLNHHTQLFVGDRVTVTFFDMQGELVGLSFNYQITSAEQGEPHSWPRFIAEYINTHIPLVEAGKMTEQGLIVAYRSNQIYALEGCGIERAEITFHCIAKCDDIKTDKPAYDYVYPEKSNDYNAGVKVLQPKTGLIYKCKPWPFSQFCKVKEENNPLYEPGVGQSWNLAWQQVSP</sequence>
<dbReference type="STRING" id="187330.AMS58_15065"/>
<dbReference type="PANTHER" id="PTHR34823">
    <property type="entry name" value="GLCNAC-BINDING PROTEIN A"/>
    <property type="match status" value="1"/>
</dbReference>
<proteinExistence type="predicted"/>
<evidence type="ECO:0000313" key="3">
    <source>
        <dbReference type="Proteomes" id="UP000037848"/>
    </source>
</evidence>
<dbReference type="RefSeq" id="WP_054205862.1">
    <property type="nucleotide sequence ID" value="NZ_LHPH01000010.1"/>
</dbReference>
<keyword evidence="3" id="KW-1185">Reference proteome</keyword>
<gene>
    <name evidence="2" type="ORF">ADS77_10645</name>
</gene>
<comment type="caution">
    <text evidence="2">The sequence shown here is derived from an EMBL/GenBank/DDBJ whole genome shotgun (WGS) entry which is preliminary data.</text>
</comment>
<dbReference type="Gene3D" id="3.30.70.2150">
    <property type="match status" value="1"/>
</dbReference>
<evidence type="ECO:0000313" key="2">
    <source>
        <dbReference type="EMBL" id="KPH63134.1"/>
    </source>
</evidence>
<dbReference type="InterPro" id="IPR051024">
    <property type="entry name" value="GlcNAc_Chitin_IntDeg"/>
</dbReference>
<dbReference type="PANTHER" id="PTHR34823:SF1">
    <property type="entry name" value="CHITIN-BINDING TYPE-4 DOMAIN-CONTAINING PROTEIN"/>
    <property type="match status" value="1"/>
</dbReference>
<protein>
    <submittedName>
        <fullName evidence="2">Chitin-binding protein</fullName>
    </submittedName>
</protein>